<proteinExistence type="predicted"/>
<organism evidence="2 3">
    <name type="scientific">Lophium mytilinum</name>
    <dbReference type="NCBI Taxonomy" id="390894"/>
    <lineage>
        <taxon>Eukaryota</taxon>
        <taxon>Fungi</taxon>
        <taxon>Dikarya</taxon>
        <taxon>Ascomycota</taxon>
        <taxon>Pezizomycotina</taxon>
        <taxon>Dothideomycetes</taxon>
        <taxon>Pleosporomycetidae</taxon>
        <taxon>Mytilinidiales</taxon>
        <taxon>Mytilinidiaceae</taxon>
        <taxon>Lophium</taxon>
    </lineage>
</organism>
<dbReference type="AlphaFoldDB" id="A0A6A6QXX0"/>
<accession>A0A6A6QXX0</accession>
<evidence type="ECO:0000259" key="1">
    <source>
        <dbReference type="SMART" id="SM00454"/>
    </source>
</evidence>
<feature type="domain" description="SAM" evidence="1">
    <location>
        <begin position="1"/>
        <end position="62"/>
    </location>
</feature>
<dbReference type="EMBL" id="MU004188">
    <property type="protein sequence ID" value="KAF2496493.1"/>
    <property type="molecule type" value="Genomic_DNA"/>
</dbReference>
<feature type="domain" description="SAM" evidence="1">
    <location>
        <begin position="78"/>
        <end position="144"/>
    </location>
</feature>
<dbReference type="SUPFAM" id="SSF47769">
    <property type="entry name" value="SAM/Pointed domain"/>
    <property type="match status" value="2"/>
</dbReference>
<evidence type="ECO:0000313" key="3">
    <source>
        <dbReference type="Proteomes" id="UP000799750"/>
    </source>
</evidence>
<dbReference type="Gene3D" id="1.10.150.50">
    <property type="entry name" value="Transcription Factor, Ets-1"/>
    <property type="match status" value="2"/>
</dbReference>
<dbReference type="InterPro" id="IPR001660">
    <property type="entry name" value="SAM"/>
</dbReference>
<reference evidence="2" key="1">
    <citation type="journal article" date="2020" name="Stud. Mycol.">
        <title>101 Dothideomycetes genomes: a test case for predicting lifestyles and emergence of pathogens.</title>
        <authorList>
            <person name="Haridas S."/>
            <person name="Albert R."/>
            <person name="Binder M."/>
            <person name="Bloem J."/>
            <person name="Labutti K."/>
            <person name="Salamov A."/>
            <person name="Andreopoulos B."/>
            <person name="Baker S."/>
            <person name="Barry K."/>
            <person name="Bills G."/>
            <person name="Bluhm B."/>
            <person name="Cannon C."/>
            <person name="Castanera R."/>
            <person name="Culley D."/>
            <person name="Daum C."/>
            <person name="Ezra D."/>
            <person name="Gonzalez J."/>
            <person name="Henrissat B."/>
            <person name="Kuo A."/>
            <person name="Liang C."/>
            <person name="Lipzen A."/>
            <person name="Lutzoni F."/>
            <person name="Magnuson J."/>
            <person name="Mondo S."/>
            <person name="Nolan M."/>
            <person name="Ohm R."/>
            <person name="Pangilinan J."/>
            <person name="Park H.-J."/>
            <person name="Ramirez L."/>
            <person name="Alfaro M."/>
            <person name="Sun H."/>
            <person name="Tritt A."/>
            <person name="Yoshinaga Y."/>
            <person name="Zwiers L.-H."/>
            <person name="Turgeon B."/>
            <person name="Goodwin S."/>
            <person name="Spatafora J."/>
            <person name="Crous P."/>
            <person name="Grigoriev I."/>
        </authorList>
    </citation>
    <scope>NUCLEOTIDE SEQUENCE</scope>
    <source>
        <strain evidence="2">CBS 269.34</strain>
    </source>
</reference>
<dbReference type="CDD" id="cd09487">
    <property type="entry name" value="SAM_superfamily"/>
    <property type="match status" value="1"/>
</dbReference>
<dbReference type="SMART" id="SM00454">
    <property type="entry name" value="SAM"/>
    <property type="match status" value="2"/>
</dbReference>
<dbReference type="Pfam" id="PF00536">
    <property type="entry name" value="SAM_1"/>
    <property type="match status" value="2"/>
</dbReference>
<gene>
    <name evidence="2" type="ORF">BU16DRAFT_561308</name>
</gene>
<keyword evidence="3" id="KW-1185">Reference proteome</keyword>
<name>A0A6A6QXX0_9PEZI</name>
<protein>
    <recommendedName>
        <fullName evidence="1">SAM domain-containing protein</fullName>
    </recommendedName>
</protein>
<dbReference type="Proteomes" id="UP000799750">
    <property type="component" value="Unassembled WGS sequence"/>
</dbReference>
<dbReference type="OrthoDB" id="1919336at2759"/>
<dbReference type="InterPro" id="IPR013761">
    <property type="entry name" value="SAM/pointed_sf"/>
</dbReference>
<evidence type="ECO:0000313" key="2">
    <source>
        <dbReference type="EMBL" id="KAF2496493.1"/>
    </source>
</evidence>
<sequence length="294" mass="33770">MDFLTYTLERLGLEEYHNAFAEHDVDTREKYLTLEDVSLRELGVKPEHRQRLMDDIENLQAAGDCTCCATPVGSHAALATPLTTDFDAELEKLGLGECKDVLRENGIVDWETVKELAEKDLKELGIKVGYRRILQREIATRRPSSREEEIILGHRIRVPPPVVQVGTPERLVDIAVDNFRAMRHPMSTESRKYTSFLRRHPPPPLIESYLLLRILKVYVSRQDRPQENKALCSAFDRVKTLAIDWKIGRINTMDPYKVGHFLGELHATLWTIGENRDASRVEFAVQQYIGTYTL</sequence>